<dbReference type="GO" id="GO:0016358">
    <property type="term" value="P:dendrite development"/>
    <property type="evidence" value="ECO:0007669"/>
    <property type="project" value="TreeGrafter"/>
</dbReference>
<evidence type="ECO:0000259" key="2">
    <source>
        <dbReference type="Pfam" id="PF23415"/>
    </source>
</evidence>
<dbReference type="Pfam" id="PF23415">
    <property type="entry name" value="MAPB1_N"/>
    <property type="match status" value="1"/>
</dbReference>
<dbReference type="PANTHER" id="PTHR13843:SF11">
    <property type="entry name" value="MICROTUBULE-ASSOCIATED PROTEIN 1S"/>
    <property type="match status" value="1"/>
</dbReference>
<dbReference type="PANTHER" id="PTHR13843">
    <property type="entry name" value="MICROTUBULE-ASSOCIATED PROTEIN"/>
    <property type="match status" value="1"/>
</dbReference>
<dbReference type="AlphaFoldDB" id="A0A9Q0XB18"/>
<dbReference type="GO" id="GO:0008017">
    <property type="term" value="F:microtubule binding"/>
    <property type="evidence" value="ECO:0007669"/>
    <property type="project" value="InterPro"/>
</dbReference>
<dbReference type="EMBL" id="JAPFRF010000018">
    <property type="protein sequence ID" value="KAJ7308157.1"/>
    <property type="molecule type" value="Genomic_DNA"/>
</dbReference>
<dbReference type="Pfam" id="PF25281">
    <property type="entry name" value="MBL_MAP1B"/>
    <property type="match status" value="1"/>
</dbReference>
<keyword evidence="5" id="KW-1185">Reference proteome</keyword>
<gene>
    <name evidence="4" type="ORF">JRQ81_008672</name>
</gene>
<dbReference type="InterPro" id="IPR026074">
    <property type="entry name" value="MAP1"/>
</dbReference>
<dbReference type="GO" id="GO:0043025">
    <property type="term" value="C:neuronal cell body"/>
    <property type="evidence" value="ECO:0007669"/>
    <property type="project" value="TreeGrafter"/>
</dbReference>
<feature type="domain" description="Microtubule-associated protein 1A/B/S-like MBL-like" evidence="3">
    <location>
        <begin position="235"/>
        <end position="364"/>
    </location>
</feature>
<dbReference type="OrthoDB" id="5371837at2759"/>
<accession>A0A9Q0XB18</accession>
<feature type="region of interest" description="Disordered" evidence="1">
    <location>
        <begin position="1"/>
        <end position="36"/>
    </location>
</feature>
<proteinExistence type="predicted"/>
<dbReference type="InterPro" id="IPR057480">
    <property type="entry name" value="MAP1A/B/S-like_MBL"/>
</dbReference>
<dbReference type="Proteomes" id="UP001142489">
    <property type="component" value="Unassembled WGS sequence"/>
</dbReference>
<reference evidence="4" key="1">
    <citation type="journal article" date="2023" name="DNA Res.">
        <title>Chromosome-level genome assembly of Phrynocephalus forsythii using third-generation DNA sequencing and Hi-C analysis.</title>
        <authorList>
            <person name="Qi Y."/>
            <person name="Zhao W."/>
            <person name="Zhao Y."/>
            <person name="Niu C."/>
            <person name="Cao S."/>
            <person name="Zhang Y."/>
        </authorList>
    </citation>
    <scope>NUCLEOTIDE SEQUENCE</scope>
    <source>
        <tissue evidence="4">Muscle</tissue>
    </source>
</reference>
<organism evidence="4 5">
    <name type="scientific">Phrynocephalus forsythii</name>
    <dbReference type="NCBI Taxonomy" id="171643"/>
    <lineage>
        <taxon>Eukaryota</taxon>
        <taxon>Metazoa</taxon>
        <taxon>Chordata</taxon>
        <taxon>Craniata</taxon>
        <taxon>Vertebrata</taxon>
        <taxon>Euteleostomi</taxon>
        <taxon>Lepidosauria</taxon>
        <taxon>Squamata</taxon>
        <taxon>Bifurcata</taxon>
        <taxon>Unidentata</taxon>
        <taxon>Episquamata</taxon>
        <taxon>Toxicofera</taxon>
        <taxon>Iguania</taxon>
        <taxon>Acrodonta</taxon>
        <taxon>Agamidae</taxon>
        <taxon>Agaminae</taxon>
        <taxon>Phrynocephalus</taxon>
    </lineage>
</organism>
<dbReference type="GO" id="GO:0005875">
    <property type="term" value="C:microtubule associated complex"/>
    <property type="evidence" value="ECO:0007669"/>
    <property type="project" value="TreeGrafter"/>
</dbReference>
<evidence type="ECO:0000259" key="3">
    <source>
        <dbReference type="Pfam" id="PF25281"/>
    </source>
</evidence>
<evidence type="ECO:0000313" key="4">
    <source>
        <dbReference type="EMBL" id="KAJ7308157.1"/>
    </source>
</evidence>
<evidence type="ECO:0008006" key="6">
    <source>
        <dbReference type="Google" id="ProtNLM"/>
    </source>
</evidence>
<dbReference type="GO" id="GO:0005829">
    <property type="term" value="C:cytosol"/>
    <property type="evidence" value="ECO:0007669"/>
    <property type="project" value="TreeGrafter"/>
</dbReference>
<feature type="compositionally biased region" description="Gly residues" evidence="1">
    <location>
        <begin position="8"/>
        <end position="17"/>
    </location>
</feature>
<dbReference type="GO" id="GO:0003779">
    <property type="term" value="F:actin binding"/>
    <property type="evidence" value="ECO:0007669"/>
    <property type="project" value="TreeGrafter"/>
</dbReference>
<dbReference type="GO" id="GO:0031114">
    <property type="term" value="P:regulation of microtubule depolymerization"/>
    <property type="evidence" value="ECO:0007669"/>
    <property type="project" value="TreeGrafter"/>
</dbReference>
<dbReference type="GO" id="GO:0000226">
    <property type="term" value="P:microtubule cytoskeleton organization"/>
    <property type="evidence" value="ECO:0007669"/>
    <property type="project" value="InterPro"/>
</dbReference>
<dbReference type="InterPro" id="IPR056617">
    <property type="entry name" value="MAP1B/S_N"/>
</dbReference>
<evidence type="ECO:0000313" key="5">
    <source>
        <dbReference type="Proteomes" id="UP001142489"/>
    </source>
</evidence>
<protein>
    <recommendedName>
        <fullName evidence="6">Microtubule-associated protein 1S</fullName>
    </recommendedName>
</protein>
<evidence type="ECO:0000256" key="1">
    <source>
        <dbReference type="SAM" id="MobiDB-lite"/>
    </source>
</evidence>
<dbReference type="GO" id="GO:0045202">
    <property type="term" value="C:synapse"/>
    <property type="evidence" value="ECO:0007669"/>
    <property type="project" value="TreeGrafter"/>
</dbReference>
<feature type="domain" description="Microtubule-associated protein 1B/S N-terminal" evidence="2">
    <location>
        <begin position="52"/>
        <end position="230"/>
    </location>
</feature>
<dbReference type="GO" id="GO:0030425">
    <property type="term" value="C:dendrite"/>
    <property type="evidence" value="ECO:0007669"/>
    <property type="project" value="TreeGrafter"/>
</dbReference>
<dbReference type="GO" id="GO:0007409">
    <property type="term" value="P:axonogenesis"/>
    <property type="evidence" value="ECO:0007669"/>
    <property type="project" value="TreeGrafter"/>
</dbReference>
<dbReference type="GO" id="GO:0005874">
    <property type="term" value="C:microtubule"/>
    <property type="evidence" value="ECO:0007669"/>
    <property type="project" value="InterPro"/>
</dbReference>
<name>A0A9Q0XB18_9SAUR</name>
<comment type="caution">
    <text evidence="4">The sequence shown here is derived from an EMBL/GenBank/DDBJ whole genome shotgun (WGS) entry which is preliminary data.</text>
</comment>
<sequence>MAAAEVPPGGGGGGEGGTEARAPPPLPAASSSSSSSSGRFSLVVVFGPGGGRAGLRKAVLGAVKAGIQSWDIDLSACDLDQQLKLFVSRHSATFSDLVRGQRALHHRGDVLETLVLLNPSDRSICDEHKLLILAGPCVEETGELVLQTGTFALRDFLQIFADKEVGELLSSADPASKTSLTVACPDFGAWKVPRLAQHNLQDFIDLRFNPGPVLPEGMEGLQEFLEYLSESLEPPSPFDLLEPPSTVGFLRLARPCCYIFPGGRGDAAFFAVNGFNLLVNGGSNPRSSFWKLVRHLDRIDSVLVTHVGTDSLPGINSLLQRKVAEAEQQDLSSQGGNGGNGDWARNLISPELGVVFLNASEKLKALRGGTPRGS</sequence>